<organism evidence="7 8">
    <name type="scientific">Calidris pygmaea</name>
    <name type="common">Spoon-billed sandpiper</name>
    <dbReference type="NCBI Taxonomy" id="425635"/>
    <lineage>
        <taxon>Eukaryota</taxon>
        <taxon>Metazoa</taxon>
        <taxon>Chordata</taxon>
        <taxon>Craniata</taxon>
        <taxon>Vertebrata</taxon>
        <taxon>Euteleostomi</taxon>
        <taxon>Archelosauria</taxon>
        <taxon>Archosauria</taxon>
        <taxon>Dinosauria</taxon>
        <taxon>Saurischia</taxon>
        <taxon>Theropoda</taxon>
        <taxon>Coelurosauria</taxon>
        <taxon>Aves</taxon>
        <taxon>Neognathae</taxon>
        <taxon>Neoaves</taxon>
        <taxon>Charadriiformes</taxon>
        <taxon>Scolopacidae</taxon>
        <taxon>Calidris</taxon>
    </lineage>
</organism>
<evidence type="ECO:0000256" key="1">
    <source>
        <dbReference type="ARBA" id="ARBA00004138"/>
    </source>
</evidence>
<dbReference type="GO" id="GO:0060271">
    <property type="term" value="P:cilium assembly"/>
    <property type="evidence" value="ECO:0007669"/>
    <property type="project" value="TreeGrafter"/>
</dbReference>
<feature type="compositionally biased region" description="Low complexity" evidence="5">
    <location>
        <begin position="195"/>
        <end position="207"/>
    </location>
</feature>
<evidence type="ECO:0000256" key="3">
    <source>
        <dbReference type="ARBA" id="ARBA00023273"/>
    </source>
</evidence>
<evidence type="ECO:0000256" key="5">
    <source>
        <dbReference type="SAM" id="MobiDB-lite"/>
    </source>
</evidence>
<dbReference type="GO" id="GO:0005930">
    <property type="term" value="C:axoneme"/>
    <property type="evidence" value="ECO:0007669"/>
    <property type="project" value="TreeGrafter"/>
</dbReference>
<reference evidence="7" key="1">
    <citation type="submission" date="2025-08" db="UniProtKB">
        <authorList>
            <consortium name="Ensembl"/>
        </authorList>
    </citation>
    <scope>IDENTIFICATION</scope>
</reference>
<evidence type="ECO:0000256" key="2">
    <source>
        <dbReference type="ARBA" id="ARBA00023054"/>
    </source>
</evidence>
<feature type="coiled-coil region" evidence="4">
    <location>
        <begin position="274"/>
        <end position="311"/>
    </location>
</feature>
<dbReference type="GO" id="GO:0036064">
    <property type="term" value="C:ciliary basal body"/>
    <property type="evidence" value="ECO:0007669"/>
    <property type="project" value="TreeGrafter"/>
</dbReference>
<dbReference type="Pfam" id="PF13870">
    <property type="entry name" value="CCDC113_CCDC96_CC"/>
    <property type="match status" value="1"/>
</dbReference>
<feature type="compositionally biased region" description="Basic and acidic residues" evidence="5">
    <location>
        <begin position="106"/>
        <end position="115"/>
    </location>
</feature>
<comment type="subcellular location">
    <subcellularLocation>
        <location evidence="1">Cell projection</location>
        <location evidence="1">Cilium</location>
    </subcellularLocation>
</comment>
<dbReference type="InterPro" id="IPR025254">
    <property type="entry name" value="CCDC113/CCDC96_CC"/>
</dbReference>
<name>A0A8C3PN77_9CHAR</name>
<feature type="domain" description="CCDC113/CCDC96 coiled-coil" evidence="6">
    <location>
        <begin position="363"/>
        <end position="527"/>
    </location>
</feature>
<sequence>MAAAGGPERPEGPGEPGAGAPTEPPGPSEASESEVAAGPPGPSEPSGPSEVAEAPPGPSEPSRPSVAEAPPRPSEASGHSEVAEAPPGPSEPEAPPRPSEALGHSEVAEAPREPSEPEVAEAPPRPLEASGHSEVAEAPPGLSESSEPEVAEAPLGPSDQSGPSEVAPAAGGAGEEEEKEKEEEEEAASGGAGGPPSEATPAARAPEAPGPPVEAAVEAEESEEERRERAELLEQHRGLAVERERLRQASARLQLRLGELLRLRRGARRREEARAEAVQRYGELLRRLQELRELRERTAAACREREEAGRRRGEERQGRAQAEWAAFQARKKTMALFSLGRRLGGREGAARTVERIQVREGEKEQQARVENIKLKHEIQNLETILKAQGELAEGQQFMDFEHMKKENQKYSKKIDDLSEEILKLKKKVSNAVHILSQFREKLQFMEAANQDRRAELMNIETVLSQKRDILTRTKQVRDRLRRNNLKLQEKCGLLGNEILLWDFEKKMDTAELLSQRLETLKRHHAGLILTRRAIQKKIREANSSFLAKEDLRKESMAKNKPSGFP</sequence>
<reference evidence="7" key="2">
    <citation type="submission" date="2025-09" db="UniProtKB">
        <authorList>
            <consortium name="Ensembl"/>
        </authorList>
    </citation>
    <scope>IDENTIFICATION</scope>
</reference>
<proteinExistence type="predicted"/>
<feature type="coiled-coil region" evidence="4">
    <location>
        <begin position="364"/>
        <end position="490"/>
    </location>
</feature>
<dbReference type="Ensembl" id="ENSCPGT00000015765.1">
    <property type="protein sequence ID" value="ENSCPGP00000014379.1"/>
    <property type="gene ID" value="ENSCPGG00000010175.1"/>
</dbReference>
<keyword evidence="3" id="KW-0966">Cell projection</keyword>
<evidence type="ECO:0000313" key="8">
    <source>
        <dbReference type="Proteomes" id="UP000694419"/>
    </source>
</evidence>
<feature type="compositionally biased region" description="Acidic residues" evidence="5">
    <location>
        <begin position="174"/>
        <end position="187"/>
    </location>
</feature>
<feature type="compositionally biased region" description="Pro residues" evidence="5">
    <location>
        <begin position="86"/>
        <end position="98"/>
    </location>
</feature>
<dbReference type="PANTHER" id="PTHR15654">
    <property type="entry name" value="COILED-COIL DOMAIN-CONTAINING PROTEIN 113-RELATED"/>
    <property type="match status" value="1"/>
</dbReference>
<dbReference type="AlphaFoldDB" id="A0A8C3PN77"/>
<dbReference type="InterPro" id="IPR051885">
    <property type="entry name" value="CC_CF"/>
</dbReference>
<protein>
    <recommendedName>
        <fullName evidence="6">CCDC113/CCDC96 coiled-coil domain-containing protein</fullName>
    </recommendedName>
</protein>
<evidence type="ECO:0000313" key="7">
    <source>
        <dbReference type="Ensembl" id="ENSCPGP00000014379.1"/>
    </source>
</evidence>
<feature type="region of interest" description="Disordered" evidence="5">
    <location>
        <begin position="1"/>
        <end position="230"/>
    </location>
</feature>
<dbReference type="Proteomes" id="UP000694419">
    <property type="component" value="Unplaced"/>
</dbReference>
<dbReference type="PANTHER" id="PTHR15654:SF1">
    <property type="entry name" value="COILED-COIL DOMAIN-CONTAINING PROTEIN 96"/>
    <property type="match status" value="1"/>
</dbReference>
<feature type="compositionally biased region" description="Low complexity" evidence="5">
    <location>
        <begin position="161"/>
        <end position="170"/>
    </location>
</feature>
<keyword evidence="8" id="KW-1185">Reference proteome</keyword>
<evidence type="ECO:0000256" key="4">
    <source>
        <dbReference type="SAM" id="Coils"/>
    </source>
</evidence>
<keyword evidence="2 4" id="KW-0175">Coiled coil</keyword>
<evidence type="ECO:0000259" key="6">
    <source>
        <dbReference type="Pfam" id="PF13870"/>
    </source>
</evidence>
<accession>A0A8C3PN77</accession>
<feature type="compositionally biased region" description="Low complexity" evidence="5">
    <location>
        <begin position="28"/>
        <end position="38"/>
    </location>
</feature>